<dbReference type="EMBL" id="SWOV01000030">
    <property type="protein sequence ID" value="NFF88453.1"/>
    <property type="molecule type" value="Genomic_DNA"/>
</dbReference>
<organism evidence="1 2">
    <name type="scientific">Clostridium botulinum</name>
    <dbReference type="NCBI Taxonomy" id="1491"/>
    <lineage>
        <taxon>Bacteria</taxon>
        <taxon>Bacillati</taxon>
        <taxon>Bacillota</taxon>
        <taxon>Clostridia</taxon>
        <taxon>Eubacteriales</taxon>
        <taxon>Clostridiaceae</taxon>
        <taxon>Clostridium</taxon>
    </lineage>
</organism>
<name>A0A0M1LCW2_CLOBO</name>
<reference evidence="1 2" key="1">
    <citation type="submission" date="2019-04" db="EMBL/GenBank/DDBJ databases">
        <title>Genome sequencing of Clostridium botulinum Groups I-IV and Clostridium butyricum.</title>
        <authorList>
            <person name="Brunt J."/>
            <person name="Van Vliet A.H.M."/>
            <person name="Stringer S.C."/>
            <person name="Carter A.T."/>
            <person name="Peck M.W."/>
        </authorList>
    </citation>
    <scope>NUCLEOTIDE SEQUENCE [LARGE SCALE GENOMIC DNA]</scope>
    <source>
        <strain evidence="1 2">1605</strain>
    </source>
</reference>
<gene>
    <name evidence="1" type="ORF">FC774_11305</name>
</gene>
<protein>
    <submittedName>
        <fullName evidence="1">Uncharacterized protein</fullName>
    </submittedName>
</protein>
<proteinExistence type="predicted"/>
<comment type="caution">
    <text evidence="1">The sequence shown here is derived from an EMBL/GenBank/DDBJ whole genome shotgun (WGS) entry which is preliminary data.</text>
</comment>
<dbReference type="Proteomes" id="UP000476820">
    <property type="component" value="Unassembled WGS sequence"/>
</dbReference>
<evidence type="ECO:0000313" key="2">
    <source>
        <dbReference type="Proteomes" id="UP000476820"/>
    </source>
</evidence>
<dbReference type="RefSeq" id="WP_053532614.1">
    <property type="nucleotide sequence ID" value="NZ_LFPA01000146.1"/>
</dbReference>
<accession>A0A0M1LCW2</accession>
<dbReference type="AlphaFoldDB" id="A0A0M1LCW2"/>
<dbReference type="OrthoDB" id="10009464at2"/>
<sequence length="97" mass="11652">MNISINKLVSQIEKKHKINEDDILVRELLELCYQNYRTPQFSDLSKFNSKIFIKAYKEIFKTNMEDMKIIKDMISSEYLLENLNSSDIYIDDEDEIY</sequence>
<evidence type="ECO:0000313" key="1">
    <source>
        <dbReference type="EMBL" id="NFF88453.1"/>
    </source>
</evidence>